<protein>
    <submittedName>
        <fullName evidence="1">Uncharacterized protein</fullName>
    </submittedName>
</protein>
<organism evidence="1 2">
    <name type="scientific">Neolentinus lepideus HHB14362 ss-1</name>
    <dbReference type="NCBI Taxonomy" id="1314782"/>
    <lineage>
        <taxon>Eukaryota</taxon>
        <taxon>Fungi</taxon>
        <taxon>Dikarya</taxon>
        <taxon>Basidiomycota</taxon>
        <taxon>Agaricomycotina</taxon>
        <taxon>Agaricomycetes</taxon>
        <taxon>Gloeophyllales</taxon>
        <taxon>Gloeophyllaceae</taxon>
        <taxon>Neolentinus</taxon>
    </lineage>
</organism>
<reference evidence="1 2" key="1">
    <citation type="journal article" date="2016" name="Mol. Biol. Evol.">
        <title>Comparative Genomics of Early-Diverging Mushroom-Forming Fungi Provides Insights into the Origins of Lignocellulose Decay Capabilities.</title>
        <authorList>
            <person name="Nagy L.G."/>
            <person name="Riley R."/>
            <person name="Tritt A."/>
            <person name="Adam C."/>
            <person name="Daum C."/>
            <person name="Floudas D."/>
            <person name="Sun H."/>
            <person name="Yadav J.S."/>
            <person name="Pangilinan J."/>
            <person name="Larsson K.H."/>
            <person name="Matsuura K."/>
            <person name="Barry K."/>
            <person name="Labutti K."/>
            <person name="Kuo R."/>
            <person name="Ohm R.A."/>
            <person name="Bhattacharya S.S."/>
            <person name="Shirouzu T."/>
            <person name="Yoshinaga Y."/>
            <person name="Martin F.M."/>
            <person name="Grigoriev I.V."/>
            <person name="Hibbett D.S."/>
        </authorList>
    </citation>
    <scope>NUCLEOTIDE SEQUENCE [LARGE SCALE GENOMIC DNA]</scope>
    <source>
        <strain evidence="1 2">HHB14362 ss-1</strain>
    </source>
</reference>
<sequence>MGQPVLVVVGKLISSTSLSLCRRGPWIRCTCPSSGTTCSSGLVWKTTLLIVVSANHRWPCISILGFYRLYLPVASCPANVDWVLSSYMLCRSVSSLSKPHTLKDPFAWYHECSNCISRNPGRAARMGRCTLVLAGQNPGTTSLQLDLVTVSLSLRCRSGLALGATDLSDNIDPRSPSISLHLGCG</sequence>
<proteinExistence type="predicted"/>
<dbReference type="EMBL" id="KV425562">
    <property type="protein sequence ID" value="KZT27291.1"/>
    <property type="molecule type" value="Genomic_DNA"/>
</dbReference>
<dbReference type="InParanoid" id="A0A165TWS6"/>
<dbReference type="AlphaFoldDB" id="A0A165TWS6"/>
<name>A0A165TWS6_9AGAM</name>
<keyword evidence="2" id="KW-1185">Reference proteome</keyword>
<evidence type="ECO:0000313" key="2">
    <source>
        <dbReference type="Proteomes" id="UP000076761"/>
    </source>
</evidence>
<evidence type="ECO:0000313" key="1">
    <source>
        <dbReference type="EMBL" id="KZT27291.1"/>
    </source>
</evidence>
<gene>
    <name evidence="1" type="ORF">NEOLEDRAFT_130847</name>
</gene>
<dbReference type="Proteomes" id="UP000076761">
    <property type="component" value="Unassembled WGS sequence"/>
</dbReference>
<accession>A0A165TWS6</accession>